<dbReference type="AlphaFoldDB" id="A0A147JB71"/>
<feature type="domain" description="Lipid/polyisoprenoid-binding YceI-like" evidence="2">
    <location>
        <begin position="37"/>
        <end position="200"/>
    </location>
</feature>
<dbReference type="PANTHER" id="PTHR34406:SF1">
    <property type="entry name" value="PROTEIN YCEI"/>
    <property type="match status" value="1"/>
</dbReference>
<accession>A0A147JB71</accession>
<evidence type="ECO:0000256" key="1">
    <source>
        <dbReference type="SAM" id="SignalP"/>
    </source>
</evidence>
<name>A0A147JB71_9SPHN</name>
<feature type="chain" id="PRO_5007549557" description="Lipid/polyisoprenoid-binding YceI-like domain-containing protein" evidence="1">
    <location>
        <begin position="21"/>
        <end position="202"/>
    </location>
</feature>
<dbReference type="InterPro" id="IPR007372">
    <property type="entry name" value="Lipid/polyisoprenoid-bd_YceI"/>
</dbReference>
<dbReference type="SUPFAM" id="SSF101874">
    <property type="entry name" value="YceI-like"/>
    <property type="match status" value="1"/>
</dbReference>
<dbReference type="InterPro" id="IPR036761">
    <property type="entry name" value="TTHA0802/YceI-like_sf"/>
</dbReference>
<dbReference type="PANTHER" id="PTHR34406">
    <property type="entry name" value="PROTEIN YCEI"/>
    <property type="match status" value="1"/>
</dbReference>
<comment type="caution">
    <text evidence="3">The sequence shown here is derived from an EMBL/GenBank/DDBJ whole genome shotgun (WGS) entry which is preliminary data.</text>
</comment>
<feature type="signal peptide" evidence="1">
    <location>
        <begin position="1"/>
        <end position="20"/>
    </location>
</feature>
<organism evidence="3 4">
    <name type="scientific">Sphingomonas sanguinis</name>
    <dbReference type="NCBI Taxonomy" id="33051"/>
    <lineage>
        <taxon>Bacteria</taxon>
        <taxon>Pseudomonadati</taxon>
        <taxon>Pseudomonadota</taxon>
        <taxon>Alphaproteobacteria</taxon>
        <taxon>Sphingomonadales</taxon>
        <taxon>Sphingomonadaceae</taxon>
        <taxon>Sphingomonas</taxon>
    </lineage>
</organism>
<dbReference type="SMART" id="SM00867">
    <property type="entry name" value="YceI"/>
    <property type="match status" value="1"/>
</dbReference>
<gene>
    <name evidence="3" type="ORF">NS258_03985</name>
</gene>
<dbReference type="Proteomes" id="UP000074410">
    <property type="component" value="Unassembled WGS sequence"/>
</dbReference>
<dbReference type="Gene3D" id="2.40.128.110">
    <property type="entry name" value="Lipid/polyisoprenoid-binding, YceI-like"/>
    <property type="match status" value="1"/>
</dbReference>
<sequence>MRFVLPAALALATIAAPAIAQTGTPGAPVASRVVAGTYAVDPAHTQVTWSVNHMGFSVLEGQFGASEGSLTIDPAKPQNAKVDVTFKIDDLSVTAAPFANHLKSKDFFDAATYPTARFVSTSVKVMGTKAVVTGNLTIKDQTKPVTLNATFFGAGTNPMSKKLNIGFRATAKIKRSDFGVGAYVPVVGDDVDLTINAAFTAQ</sequence>
<evidence type="ECO:0000259" key="2">
    <source>
        <dbReference type="SMART" id="SM00867"/>
    </source>
</evidence>
<evidence type="ECO:0000313" key="3">
    <source>
        <dbReference type="EMBL" id="KTW16151.1"/>
    </source>
</evidence>
<dbReference type="RefSeq" id="WP_058715843.1">
    <property type="nucleotide sequence ID" value="NZ_LDTC01000022.1"/>
</dbReference>
<reference evidence="3 4" key="1">
    <citation type="journal article" date="2016" name="Front. Microbiol.">
        <title>Genomic Resource of Rice Seed Associated Bacteria.</title>
        <authorList>
            <person name="Midha S."/>
            <person name="Bansal K."/>
            <person name="Sharma S."/>
            <person name="Kumar N."/>
            <person name="Patil P.P."/>
            <person name="Chaudhry V."/>
            <person name="Patil P.B."/>
        </authorList>
    </citation>
    <scope>NUCLEOTIDE SEQUENCE [LARGE SCALE GENOMIC DNA]</scope>
    <source>
        <strain evidence="3 4">NS258</strain>
    </source>
</reference>
<dbReference type="Pfam" id="PF04264">
    <property type="entry name" value="YceI"/>
    <property type="match status" value="1"/>
</dbReference>
<dbReference type="EMBL" id="LDTC01000022">
    <property type="protein sequence ID" value="KTW16151.1"/>
    <property type="molecule type" value="Genomic_DNA"/>
</dbReference>
<protein>
    <recommendedName>
        <fullName evidence="2">Lipid/polyisoprenoid-binding YceI-like domain-containing protein</fullName>
    </recommendedName>
</protein>
<dbReference type="PATRIC" id="fig|33051.5.peg.1434"/>
<proteinExistence type="predicted"/>
<evidence type="ECO:0000313" key="4">
    <source>
        <dbReference type="Proteomes" id="UP000074410"/>
    </source>
</evidence>
<keyword evidence="1" id="KW-0732">Signal</keyword>